<dbReference type="NCBIfam" id="TIGR00675">
    <property type="entry name" value="dcm"/>
    <property type="match status" value="1"/>
</dbReference>
<dbReference type="Gene3D" id="3.90.120.10">
    <property type="entry name" value="DNA Methylase, subunit A, domain 2"/>
    <property type="match status" value="1"/>
</dbReference>
<name>A0A1W1E1F2_9ZZZZ</name>
<sequence length="403" mass="44982">MKSNSKPIAIELFSGAGGLSIGLEEAGFEIVLANEIDKYFAKSFELNHLNTKLICDDIHNIDFQNELQTLGVTQVDLVSGGPPCQGFSTLGSKNKQDPRNSLFYEYLRAVNEIKPSYIIFENVSGFKTMYGGTVYRTLVDELDNLGYDIAASVLESSNFGLPQIRKRTIVVGWKKHLKKVHLPEPTHCNRNSLFNLAQKLTLMDAISDLPELGANDNKEAYKTNPKNEYQLQLRGNNTEKLTEHNSANYGEKMREILSLIPAGGTVNDLPERLRPKGYFSNTYARLLPNQPAPTITRNFGTPSSSRCVHPFQNRALSTREGARLQGFPDDYVFYGSKCSKNLQIGNAVPPIFGAVIAKEIIKSMNSEVTIRDSAKRHKMVPDFRTFFSKPPPEQGLLKNRGTT</sequence>
<dbReference type="PANTHER" id="PTHR10629">
    <property type="entry name" value="CYTOSINE-SPECIFIC METHYLTRANSFERASE"/>
    <property type="match status" value="1"/>
</dbReference>
<dbReference type="InterPro" id="IPR029063">
    <property type="entry name" value="SAM-dependent_MTases_sf"/>
</dbReference>
<dbReference type="InterPro" id="IPR001525">
    <property type="entry name" value="C5_MeTfrase"/>
</dbReference>
<accession>A0A1W1E1F2</accession>
<organism evidence="5">
    <name type="scientific">hydrothermal vent metagenome</name>
    <dbReference type="NCBI Taxonomy" id="652676"/>
    <lineage>
        <taxon>unclassified sequences</taxon>
        <taxon>metagenomes</taxon>
        <taxon>ecological metagenomes</taxon>
    </lineage>
</organism>
<evidence type="ECO:0000256" key="3">
    <source>
        <dbReference type="ARBA" id="ARBA00022679"/>
    </source>
</evidence>
<dbReference type="PROSITE" id="PS00094">
    <property type="entry name" value="C5_MTASE_1"/>
    <property type="match status" value="1"/>
</dbReference>
<keyword evidence="3 5" id="KW-0808">Transferase</keyword>
<reference evidence="5" key="1">
    <citation type="submission" date="2016-10" db="EMBL/GenBank/DDBJ databases">
        <authorList>
            <person name="de Groot N.N."/>
        </authorList>
    </citation>
    <scope>NUCLEOTIDE SEQUENCE</scope>
</reference>
<dbReference type="Pfam" id="PF00145">
    <property type="entry name" value="DNA_methylase"/>
    <property type="match status" value="1"/>
</dbReference>
<proteinExistence type="predicted"/>
<dbReference type="Gene3D" id="3.40.50.150">
    <property type="entry name" value="Vaccinia Virus protein VP39"/>
    <property type="match status" value="1"/>
</dbReference>
<evidence type="ECO:0000256" key="2">
    <source>
        <dbReference type="ARBA" id="ARBA00022603"/>
    </source>
</evidence>
<evidence type="ECO:0000256" key="4">
    <source>
        <dbReference type="ARBA" id="ARBA00022691"/>
    </source>
</evidence>
<keyword evidence="4" id="KW-0949">S-adenosyl-L-methionine</keyword>
<keyword evidence="2 5" id="KW-0489">Methyltransferase</keyword>
<dbReference type="SUPFAM" id="SSF53335">
    <property type="entry name" value="S-adenosyl-L-methionine-dependent methyltransferases"/>
    <property type="match status" value="1"/>
</dbReference>
<dbReference type="EC" id="2.1.1.37" evidence="1"/>
<dbReference type="EMBL" id="FPHZ01000078">
    <property type="protein sequence ID" value="SFV87769.1"/>
    <property type="molecule type" value="Genomic_DNA"/>
</dbReference>
<dbReference type="InterPro" id="IPR050390">
    <property type="entry name" value="C5-Methyltransferase"/>
</dbReference>
<evidence type="ECO:0000313" key="5">
    <source>
        <dbReference type="EMBL" id="SFV87769.1"/>
    </source>
</evidence>
<dbReference type="GO" id="GO:0032259">
    <property type="term" value="P:methylation"/>
    <property type="evidence" value="ECO:0007669"/>
    <property type="project" value="UniProtKB-KW"/>
</dbReference>
<evidence type="ECO:0000256" key="1">
    <source>
        <dbReference type="ARBA" id="ARBA00011975"/>
    </source>
</evidence>
<dbReference type="GO" id="GO:0044027">
    <property type="term" value="P:negative regulation of gene expression via chromosomal CpG island methylation"/>
    <property type="evidence" value="ECO:0007669"/>
    <property type="project" value="TreeGrafter"/>
</dbReference>
<protein>
    <recommendedName>
        <fullName evidence="1">DNA (cytosine-5-)-methyltransferase</fullName>
        <ecNumber evidence="1">2.1.1.37</ecNumber>
    </recommendedName>
</protein>
<dbReference type="PROSITE" id="PS51679">
    <property type="entry name" value="SAM_MT_C5"/>
    <property type="match status" value="1"/>
</dbReference>
<dbReference type="PANTHER" id="PTHR10629:SF52">
    <property type="entry name" value="DNA (CYTOSINE-5)-METHYLTRANSFERASE 1"/>
    <property type="match status" value="1"/>
</dbReference>
<dbReference type="GO" id="GO:0003886">
    <property type="term" value="F:DNA (cytosine-5-)-methyltransferase activity"/>
    <property type="evidence" value="ECO:0007669"/>
    <property type="project" value="UniProtKB-EC"/>
</dbReference>
<dbReference type="AlphaFoldDB" id="A0A1W1E1F2"/>
<dbReference type="GO" id="GO:0003677">
    <property type="term" value="F:DNA binding"/>
    <property type="evidence" value="ECO:0007669"/>
    <property type="project" value="TreeGrafter"/>
</dbReference>
<dbReference type="InterPro" id="IPR018117">
    <property type="entry name" value="C5_DNA_meth_AS"/>
</dbReference>
<dbReference type="PRINTS" id="PR00105">
    <property type="entry name" value="C5METTRFRASE"/>
</dbReference>
<gene>
    <name evidence="5" type="ORF">MNB_SUP05-SYMBIONT-5-632</name>
</gene>